<protein>
    <recommendedName>
        <fullName evidence="3">Peptide ABC transporter substrate-binding protein</fullName>
    </recommendedName>
</protein>
<evidence type="ECO:0008006" key="3">
    <source>
        <dbReference type="Google" id="ProtNLM"/>
    </source>
</evidence>
<dbReference type="EMBL" id="MVBK01000021">
    <property type="protein sequence ID" value="OOG27203.1"/>
    <property type="molecule type" value="Genomic_DNA"/>
</dbReference>
<reference evidence="1 2" key="1">
    <citation type="submission" date="2017-02" db="EMBL/GenBank/DDBJ databases">
        <title>Genomic diversity within the haloalkaliphilic genus Thioalkalivibrio.</title>
        <authorList>
            <person name="Ahn A.-C."/>
            <person name="Meier-Kolthoff J."/>
            <person name="Overmars L."/>
            <person name="Richter M."/>
            <person name="Woyke T."/>
            <person name="Sorokin D.Y."/>
            <person name="Muyzer G."/>
        </authorList>
    </citation>
    <scope>NUCLEOTIDE SEQUENCE [LARGE SCALE GENOMIC DNA]</scope>
    <source>
        <strain evidence="1 2">ALJD</strain>
    </source>
</reference>
<proteinExistence type="predicted"/>
<comment type="caution">
    <text evidence="1">The sequence shown here is derived from an EMBL/GenBank/DDBJ whole genome shotgun (WGS) entry which is preliminary data.</text>
</comment>
<dbReference type="Proteomes" id="UP000189462">
    <property type="component" value="Unassembled WGS sequence"/>
</dbReference>
<dbReference type="RefSeq" id="WP_139349799.1">
    <property type="nucleotide sequence ID" value="NZ_MVBK01000021.1"/>
</dbReference>
<dbReference type="STRING" id="108003.B1C78_04280"/>
<accession>A0A1V3NQG7</accession>
<evidence type="ECO:0000313" key="2">
    <source>
        <dbReference type="Proteomes" id="UP000189462"/>
    </source>
</evidence>
<dbReference type="AlphaFoldDB" id="A0A1V3NQG7"/>
<evidence type="ECO:0000313" key="1">
    <source>
        <dbReference type="EMBL" id="OOG27203.1"/>
    </source>
</evidence>
<dbReference type="OrthoDB" id="5877525at2"/>
<keyword evidence="2" id="KW-1185">Reference proteome</keyword>
<sequence length="104" mass="12285">MRMRESDWKVFKRIRALALERFSQRILDECREICMKQTSSAHERYLELFRLIHERDKLIAAAFDRFSRSSAYMSLRLIRSMNLLTDAEVAELSAEAQEVTDPEG</sequence>
<gene>
    <name evidence="1" type="ORF">B1C78_04280</name>
</gene>
<organism evidence="1 2">
    <name type="scientific">Thioalkalivibrio denitrificans</name>
    <dbReference type="NCBI Taxonomy" id="108003"/>
    <lineage>
        <taxon>Bacteria</taxon>
        <taxon>Pseudomonadati</taxon>
        <taxon>Pseudomonadota</taxon>
        <taxon>Gammaproteobacteria</taxon>
        <taxon>Chromatiales</taxon>
        <taxon>Ectothiorhodospiraceae</taxon>
        <taxon>Thioalkalivibrio</taxon>
    </lineage>
</organism>
<name>A0A1V3NQG7_9GAMM</name>